<feature type="domain" description="LysM" evidence="1">
    <location>
        <begin position="170"/>
        <end position="215"/>
    </location>
</feature>
<dbReference type="EMBL" id="MEIV01000075">
    <property type="protein sequence ID" value="PIT60754.1"/>
    <property type="molecule type" value="Genomic_DNA"/>
</dbReference>
<dbReference type="SUPFAM" id="SSF54106">
    <property type="entry name" value="LysM domain"/>
    <property type="match status" value="1"/>
</dbReference>
<evidence type="ECO:0000313" key="2">
    <source>
        <dbReference type="EMBL" id="PIT60754.1"/>
    </source>
</evidence>
<evidence type="ECO:0000313" key="3">
    <source>
        <dbReference type="Proteomes" id="UP000231094"/>
    </source>
</evidence>
<comment type="caution">
    <text evidence="2">The sequence shown here is derived from an EMBL/GenBank/DDBJ whole genome shotgun (WGS) entry which is preliminary data.</text>
</comment>
<dbReference type="RefSeq" id="WP_100116999.1">
    <property type="nucleotide sequence ID" value="NZ_MEIV01000075.1"/>
</dbReference>
<reference evidence="2 3" key="1">
    <citation type="journal article" date="2017" name="MBio">
        <title>Type VI secretion-mediated competition in the bee gut microbiome.</title>
        <authorList>
            <person name="Steele M.I."/>
            <person name="Kwong W.K."/>
            <person name="Powell J.E."/>
            <person name="Whiteley M."/>
            <person name="Moran N.A."/>
        </authorList>
    </citation>
    <scope>NUCLEOTIDE SEQUENCE [LARGE SCALE GENOMIC DNA]</scope>
    <source>
        <strain evidence="2 3">PEB0171</strain>
    </source>
</reference>
<protein>
    <recommendedName>
        <fullName evidence="1">LysM domain-containing protein</fullName>
    </recommendedName>
</protein>
<organism evidence="2 3">
    <name type="scientific">Snodgrassella alvi</name>
    <dbReference type="NCBI Taxonomy" id="1196083"/>
    <lineage>
        <taxon>Bacteria</taxon>
        <taxon>Pseudomonadati</taxon>
        <taxon>Pseudomonadota</taxon>
        <taxon>Betaproteobacteria</taxon>
        <taxon>Neisseriales</taxon>
        <taxon>Neisseriaceae</taxon>
        <taxon>Snodgrassella</taxon>
    </lineage>
</organism>
<dbReference type="Proteomes" id="UP000231094">
    <property type="component" value="Unassembled WGS sequence"/>
</dbReference>
<dbReference type="InterPro" id="IPR018392">
    <property type="entry name" value="LysM"/>
</dbReference>
<evidence type="ECO:0000259" key="1">
    <source>
        <dbReference type="PROSITE" id="PS51782"/>
    </source>
</evidence>
<dbReference type="SMART" id="SM00257">
    <property type="entry name" value="LysM"/>
    <property type="match status" value="1"/>
</dbReference>
<gene>
    <name evidence="2" type="ORF">BHC47_08420</name>
</gene>
<accession>A0A2N9Y1Z4</accession>
<name>A0A2N9Y1Z4_9NEIS</name>
<dbReference type="Pfam" id="PF01476">
    <property type="entry name" value="LysM"/>
    <property type="match status" value="1"/>
</dbReference>
<dbReference type="AlphaFoldDB" id="A0A2N9Y1Z4"/>
<proteinExistence type="predicted"/>
<dbReference type="CDD" id="cd00118">
    <property type="entry name" value="LysM"/>
    <property type="match status" value="1"/>
</dbReference>
<dbReference type="InterPro" id="IPR036779">
    <property type="entry name" value="LysM_dom_sf"/>
</dbReference>
<dbReference type="PROSITE" id="PS51782">
    <property type="entry name" value="LYSM"/>
    <property type="match status" value="1"/>
</dbReference>
<sequence>MPSPNINCNLSPNEQWKDGINKAYESVKATAQKCAKNKSGGCQVDAWNKWDEEIRTTVNAFNDYLSATTPNFRSLDWRYIKAMLWTESGAKDKAWDSRPMQFGNIGDKGKVELLSPDPIKKIEYELIVPKKYRTNLDTGAHNIHQGVAYLFKKLANFDFKLIYDPDPTTYFITVKQGDTLDKIAKANNTDIEILKNMNPEVVNPRNLKPNMKLKYRKGAIKRVITGWKDISAMSIAKNYNGNGDPTYCARLNYVLQLLRKDK</sequence>
<dbReference type="Gene3D" id="3.10.350.10">
    <property type="entry name" value="LysM domain"/>
    <property type="match status" value="1"/>
</dbReference>